<dbReference type="NCBIfam" id="NF006602">
    <property type="entry name" value="PRK09146.1"/>
    <property type="match status" value="1"/>
</dbReference>
<dbReference type="InterPro" id="IPR006054">
    <property type="entry name" value="DnaQ"/>
</dbReference>
<dbReference type="SUPFAM" id="SSF53098">
    <property type="entry name" value="Ribonuclease H-like"/>
    <property type="match status" value="1"/>
</dbReference>
<name>A0A1M4YXW7_VIBGA</name>
<gene>
    <name evidence="7" type="ORF">SAMN02745781_01485</name>
</gene>
<dbReference type="GO" id="GO:0006260">
    <property type="term" value="P:DNA replication"/>
    <property type="evidence" value="ECO:0007669"/>
    <property type="project" value="InterPro"/>
</dbReference>
<evidence type="ECO:0000256" key="3">
    <source>
        <dbReference type="ARBA" id="ARBA00022801"/>
    </source>
</evidence>
<keyword evidence="4" id="KW-0269">Exonuclease</keyword>
<dbReference type="RefSeq" id="WP_072957455.1">
    <property type="nucleotide sequence ID" value="NZ_FQUH01000005.1"/>
</dbReference>
<evidence type="ECO:0000313" key="7">
    <source>
        <dbReference type="EMBL" id="SHF10555.1"/>
    </source>
</evidence>
<protein>
    <recommendedName>
        <fullName evidence="1">DNA-directed DNA polymerase</fullName>
        <ecNumber evidence="1">2.7.7.7</ecNumber>
    </recommendedName>
</protein>
<dbReference type="SMART" id="SM00479">
    <property type="entry name" value="EXOIII"/>
    <property type="match status" value="1"/>
</dbReference>
<keyword evidence="2" id="KW-0540">Nuclease</keyword>
<proteinExistence type="predicted"/>
<dbReference type="CDD" id="cd06127">
    <property type="entry name" value="DEDDh"/>
    <property type="match status" value="1"/>
</dbReference>
<organism evidence="7 8">
    <name type="scientific">Vibrio gazogenes DSM 21264 = NBRC 103151</name>
    <dbReference type="NCBI Taxonomy" id="1123492"/>
    <lineage>
        <taxon>Bacteria</taxon>
        <taxon>Pseudomonadati</taxon>
        <taxon>Pseudomonadota</taxon>
        <taxon>Gammaproteobacteria</taxon>
        <taxon>Vibrionales</taxon>
        <taxon>Vibrionaceae</taxon>
        <taxon>Vibrio</taxon>
    </lineage>
</organism>
<evidence type="ECO:0000256" key="2">
    <source>
        <dbReference type="ARBA" id="ARBA00022722"/>
    </source>
</evidence>
<evidence type="ECO:0000256" key="4">
    <source>
        <dbReference type="ARBA" id="ARBA00022839"/>
    </source>
</evidence>
<dbReference type="Pfam" id="PF00929">
    <property type="entry name" value="RNase_T"/>
    <property type="match status" value="1"/>
</dbReference>
<dbReference type="NCBIfam" id="TIGR00573">
    <property type="entry name" value="dnaq"/>
    <property type="match status" value="1"/>
</dbReference>
<dbReference type="PANTHER" id="PTHR30231">
    <property type="entry name" value="DNA POLYMERASE III SUBUNIT EPSILON"/>
    <property type="match status" value="1"/>
</dbReference>
<dbReference type="Gene3D" id="3.30.420.10">
    <property type="entry name" value="Ribonuclease H-like superfamily/Ribonuclease H"/>
    <property type="match status" value="1"/>
</dbReference>
<dbReference type="GO" id="GO:0003677">
    <property type="term" value="F:DNA binding"/>
    <property type="evidence" value="ECO:0007669"/>
    <property type="project" value="InterPro"/>
</dbReference>
<comment type="catalytic activity">
    <reaction evidence="5">
        <text>DNA(n) + a 2'-deoxyribonucleoside 5'-triphosphate = DNA(n+1) + diphosphate</text>
        <dbReference type="Rhea" id="RHEA:22508"/>
        <dbReference type="Rhea" id="RHEA-COMP:17339"/>
        <dbReference type="Rhea" id="RHEA-COMP:17340"/>
        <dbReference type="ChEBI" id="CHEBI:33019"/>
        <dbReference type="ChEBI" id="CHEBI:61560"/>
        <dbReference type="ChEBI" id="CHEBI:173112"/>
        <dbReference type="EC" id="2.7.7.7"/>
    </reaction>
</comment>
<evidence type="ECO:0000259" key="6">
    <source>
        <dbReference type="SMART" id="SM00479"/>
    </source>
</evidence>
<sequence>MLKKLLKAPSIDWQKKYQLKQKRVTHPSLNYFYQQLLPNADTPIEEIEFLALDFETTGLNPAKDEIVTIGAVPFTLDRIQLSQCKHWLVKPRRPLKESSIIVHGITHTDIMDAPDLNEFLDDILHLMAGKIIVVHYYPIERQFLDQALKKRIKEGIEFPVVDTMNIEERILAQQSGGIFNLMNGFKKKPSVRLGNTRERYGLPLYPLHDALLDALATAELLQAQIAHHYDRTRPVSDFWI</sequence>
<reference evidence="8" key="1">
    <citation type="submission" date="2016-11" db="EMBL/GenBank/DDBJ databases">
        <authorList>
            <person name="Varghese N."/>
            <person name="Submissions S."/>
        </authorList>
    </citation>
    <scope>NUCLEOTIDE SEQUENCE [LARGE SCALE GENOMIC DNA]</scope>
    <source>
        <strain evidence="8">DSM 21264</strain>
    </source>
</reference>
<keyword evidence="8" id="KW-1185">Reference proteome</keyword>
<accession>A0A1M4YXW7</accession>
<dbReference type="AlphaFoldDB" id="A0A1M4YXW7"/>
<dbReference type="InterPro" id="IPR012337">
    <property type="entry name" value="RNaseH-like_sf"/>
</dbReference>
<keyword evidence="3" id="KW-0378">Hydrolase</keyword>
<feature type="domain" description="Exonuclease" evidence="6">
    <location>
        <begin position="48"/>
        <end position="230"/>
    </location>
</feature>
<dbReference type="GO" id="GO:0003887">
    <property type="term" value="F:DNA-directed DNA polymerase activity"/>
    <property type="evidence" value="ECO:0007669"/>
    <property type="project" value="UniProtKB-EC"/>
</dbReference>
<dbReference type="GO" id="GO:0008408">
    <property type="term" value="F:3'-5' exonuclease activity"/>
    <property type="evidence" value="ECO:0007669"/>
    <property type="project" value="TreeGrafter"/>
</dbReference>
<evidence type="ECO:0000256" key="1">
    <source>
        <dbReference type="ARBA" id="ARBA00012417"/>
    </source>
</evidence>
<dbReference type="PANTHER" id="PTHR30231:SF4">
    <property type="entry name" value="PROTEIN NEN2"/>
    <property type="match status" value="1"/>
</dbReference>
<dbReference type="InterPro" id="IPR013520">
    <property type="entry name" value="Ribonucl_H"/>
</dbReference>
<dbReference type="Proteomes" id="UP000184159">
    <property type="component" value="Unassembled WGS sequence"/>
</dbReference>
<dbReference type="EMBL" id="FQUH01000005">
    <property type="protein sequence ID" value="SHF10555.1"/>
    <property type="molecule type" value="Genomic_DNA"/>
</dbReference>
<dbReference type="GO" id="GO:0005829">
    <property type="term" value="C:cytosol"/>
    <property type="evidence" value="ECO:0007669"/>
    <property type="project" value="TreeGrafter"/>
</dbReference>
<evidence type="ECO:0000313" key="8">
    <source>
        <dbReference type="Proteomes" id="UP000184159"/>
    </source>
</evidence>
<dbReference type="EC" id="2.7.7.7" evidence="1"/>
<dbReference type="InterPro" id="IPR036397">
    <property type="entry name" value="RNaseH_sf"/>
</dbReference>
<evidence type="ECO:0000256" key="5">
    <source>
        <dbReference type="ARBA" id="ARBA00049244"/>
    </source>
</evidence>